<sequence length="540" mass="61094">MHSFVHNAVEPQKLKCIFGMVLQVLIDKEDLRRVIEETKDEIEEAEEEEAEEEEGASSSQINDKKTIKDTKNKRKITDMDDDDDDYITSKYGLDDYDDDDEQDFDPVGGFDKVALFASNDDDPYITDKREDQSDDEDVEIQPTDNLIVTGRAHEDASHLEVLVYNEVEQYLYLHHDYLLPAFPLTVETINYDVGNTGDSGCYAAIGTMKPTIEVWDLNIMESLEPAFKLKGASKKKRKKSGTVGGHSDAVLDLSWNSVVGNVLASGSADFTIALWDLSELKVVTSLTQHSEKVQCVKWHPLEAQSLLSGSFDHTVKVYDCRNPNATNRTWNLQGEVERIVWNHFSPMHFFASTDNGQVFYFDIREDKPIYKFKPHNQAVTGLCLSSQIPGLLVTTSDDKKLKVWDVQDNKPQHIIEKNLKINELHCVGCCPEAPFVFAAGGDKEAKVWDIRESLKVRQHFFNRMPVKLQTECEGDEADISEDSGDEAVGAMNTLTIQNEQTVITDKTQATATVKPKSSTTSKQKKTKNRKRRKKLDRLDL</sequence>
<dbReference type="PROSITE" id="PS00678">
    <property type="entry name" value="WD_REPEATS_1"/>
    <property type="match status" value="2"/>
</dbReference>
<dbReference type="Gene3D" id="2.130.10.10">
    <property type="entry name" value="YVTN repeat-like/Quinoprotein amine dehydrogenase"/>
    <property type="match status" value="2"/>
</dbReference>
<feature type="region of interest" description="Disordered" evidence="5">
    <location>
        <begin position="40"/>
        <end position="81"/>
    </location>
</feature>
<gene>
    <name evidence="6" type="ORF">SNE40_020111</name>
</gene>
<organism evidence="6 7">
    <name type="scientific">Patella caerulea</name>
    <name type="common">Rayed Mediterranean limpet</name>
    <dbReference type="NCBI Taxonomy" id="87958"/>
    <lineage>
        <taxon>Eukaryota</taxon>
        <taxon>Metazoa</taxon>
        <taxon>Spiralia</taxon>
        <taxon>Lophotrochozoa</taxon>
        <taxon>Mollusca</taxon>
        <taxon>Gastropoda</taxon>
        <taxon>Patellogastropoda</taxon>
        <taxon>Patelloidea</taxon>
        <taxon>Patellidae</taxon>
        <taxon>Patella</taxon>
    </lineage>
</organism>
<dbReference type="Proteomes" id="UP001347796">
    <property type="component" value="Unassembled WGS sequence"/>
</dbReference>
<evidence type="ECO:0000256" key="3">
    <source>
        <dbReference type="ARBA" id="ARBA00022737"/>
    </source>
</evidence>
<name>A0AAN8GHJ0_PATCE</name>
<dbReference type="SUPFAM" id="SSF50978">
    <property type="entry name" value="WD40 repeat-like"/>
    <property type="match status" value="1"/>
</dbReference>
<dbReference type="InterPro" id="IPR044285">
    <property type="entry name" value="PWP1"/>
</dbReference>
<dbReference type="GO" id="GO:0006364">
    <property type="term" value="P:rRNA processing"/>
    <property type="evidence" value="ECO:0007669"/>
    <property type="project" value="InterPro"/>
</dbReference>
<feature type="repeat" description="WD" evidence="4">
    <location>
        <begin position="243"/>
        <end position="285"/>
    </location>
</feature>
<evidence type="ECO:0000313" key="7">
    <source>
        <dbReference type="Proteomes" id="UP001347796"/>
    </source>
</evidence>
<evidence type="ECO:0000256" key="4">
    <source>
        <dbReference type="PROSITE-ProRule" id="PRU00221"/>
    </source>
</evidence>
<keyword evidence="7" id="KW-1185">Reference proteome</keyword>
<feature type="compositionally biased region" description="Basic residues" evidence="5">
    <location>
        <begin position="522"/>
        <end position="540"/>
    </location>
</feature>
<feature type="region of interest" description="Disordered" evidence="5">
    <location>
        <begin position="506"/>
        <end position="540"/>
    </location>
</feature>
<keyword evidence="2 4" id="KW-0853">WD repeat</keyword>
<protein>
    <recommendedName>
        <fullName evidence="8">Periodic tryptophan protein 1 homolog</fullName>
    </recommendedName>
</protein>
<dbReference type="Pfam" id="PF00400">
    <property type="entry name" value="WD40"/>
    <property type="match status" value="3"/>
</dbReference>
<dbReference type="InterPro" id="IPR015943">
    <property type="entry name" value="WD40/YVTN_repeat-like_dom_sf"/>
</dbReference>
<dbReference type="PANTHER" id="PTHR14091:SF0">
    <property type="entry name" value="PERIODIC TRYPTOPHAN PROTEIN 1 HOMOLOG"/>
    <property type="match status" value="1"/>
</dbReference>
<feature type="repeat" description="WD" evidence="4">
    <location>
        <begin position="372"/>
        <end position="414"/>
    </location>
</feature>
<evidence type="ECO:0000256" key="1">
    <source>
        <dbReference type="ARBA" id="ARBA00022553"/>
    </source>
</evidence>
<feature type="repeat" description="WD" evidence="4">
    <location>
        <begin position="286"/>
        <end position="328"/>
    </location>
</feature>
<reference evidence="6 7" key="1">
    <citation type="submission" date="2024-01" db="EMBL/GenBank/DDBJ databases">
        <title>The genome of the rayed Mediterranean limpet Patella caerulea (Linnaeus, 1758).</title>
        <authorList>
            <person name="Anh-Thu Weber A."/>
            <person name="Halstead-Nussloch G."/>
        </authorList>
    </citation>
    <scope>NUCLEOTIDE SEQUENCE [LARGE SCALE GENOMIC DNA]</scope>
    <source>
        <strain evidence="6">AATW-2023a</strain>
        <tissue evidence="6">Whole specimen</tissue>
    </source>
</reference>
<keyword evidence="3" id="KW-0677">Repeat</keyword>
<dbReference type="PROSITE" id="PS50294">
    <property type="entry name" value="WD_REPEATS_REGION"/>
    <property type="match status" value="3"/>
</dbReference>
<accession>A0AAN8GHJ0</accession>
<evidence type="ECO:0000313" key="6">
    <source>
        <dbReference type="EMBL" id="KAK6168969.1"/>
    </source>
</evidence>
<dbReference type="InterPro" id="IPR020472">
    <property type="entry name" value="WD40_PAC1"/>
</dbReference>
<feature type="compositionally biased region" description="Acidic residues" evidence="5">
    <location>
        <begin position="40"/>
        <end position="55"/>
    </location>
</feature>
<dbReference type="SMART" id="SM00320">
    <property type="entry name" value="WD40"/>
    <property type="match status" value="5"/>
</dbReference>
<evidence type="ECO:0008006" key="8">
    <source>
        <dbReference type="Google" id="ProtNLM"/>
    </source>
</evidence>
<evidence type="ECO:0000256" key="2">
    <source>
        <dbReference type="ARBA" id="ARBA00022574"/>
    </source>
</evidence>
<dbReference type="GO" id="GO:0005634">
    <property type="term" value="C:nucleus"/>
    <property type="evidence" value="ECO:0007669"/>
    <property type="project" value="TreeGrafter"/>
</dbReference>
<keyword evidence="1" id="KW-0597">Phosphoprotein</keyword>
<dbReference type="PRINTS" id="PR00320">
    <property type="entry name" value="GPROTEINBRPT"/>
</dbReference>
<proteinExistence type="predicted"/>
<dbReference type="AlphaFoldDB" id="A0AAN8GHJ0"/>
<feature type="compositionally biased region" description="Basic and acidic residues" evidence="5">
    <location>
        <begin position="62"/>
        <end position="78"/>
    </location>
</feature>
<dbReference type="PROSITE" id="PS50082">
    <property type="entry name" value="WD_REPEATS_2"/>
    <property type="match status" value="3"/>
</dbReference>
<dbReference type="InterPro" id="IPR019775">
    <property type="entry name" value="WD40_repeat_CS"/>
</dbReference>
<dbReference type="PANTHER" id="PTHR14091">
    <property type="entry name" value="PERIODIC TRYPTOPHAN PROTEIN 1"/>
    <property type="match status" value="1"/>
</dbReference>
<evidence type="ECO:0000256" key="5">
    <source>
        <dbReference type="SAM" id="MobiDB-lite"/>
    </source>
</evidence>
<dbReference type="InterPro" id="IPR036322">
    <property type="entry name" value="WD40_repeat_dom_sf"/>
</dbReference>
<comment type="caution">
    <text evidence="6">The sequence shown here is derived from an EMBL/GenBank/DDBJ whole genome shotgun (WGS) entry which is preliminary data.</text>
</comment>
<dbReference type="InterPro" id="IPR001680">
    <property type="entry name" value="WD40_rpt"/>
</dbReference>
<dbReference type="EMBL" id="JAZGQO010000015">
    <property type="protein sequence ID" value="KAK6168969.1"/>
    <property type="molecule type" value="Genomic_DNA"/>
</dbReference>